<dbReference type="SUPFAM" id="SSF116734">
    <property type="entry name" value="DNA methylase specificity domain"/>
    <property type="match status" value="2"/>
</dbReference>
<dbReference type="GO" id="GO:0009307">
    <property type="term" value="P:DNA restriction-modification system"/>
    <property type="evidence" value="ECO:0007669"/>
    <property type="project" value="UniProtKB-KW"/>
</dbReference>
<dbReference type="Pfam" id="PF01420">
    <property type="entry name" value="Methylase_S"/>
    <property type="match status" value="1"/>
</dbReference>
<dbReference type="InterPro" id="IPR000055">
    <property type="entry name" value="Restrct_endonuc_typeI_TRD"/>
</dbReference>
<gene>
    <name evidence="5" type="ORF">SAMN05660991_00928</name>
</gene>
<dbReference type="STRING" id="673521.SAMN05660991_00928"/>
<evidence type="ECO:0000259" key="4">
    <source>
        <dbReference type="Pfam" id="PF01420"/>
    </source>
</evidence>
<dbReference type="GO" id="GO:0003677">
    <property type="term" value="F:DNA binding"/>
    <property type="evidence" value="ECO:0007669"/>
    <property type="project" value="UniProtKB-KW"/>
</dbReference>
<evidence type="ECO:0000313" key="5">
    <source>
        <dbReference type="EMBL" id="SEO59998.1"/>
    </source>
</evidence>
<protein>
    <submittedName>
        <fullName evidence="5">Type I restriction enzyme, S subunit</fullName>
    </submittedName>
</protein>
<dbReference type="PANTHER" id="PTHR30408:SF12">
    <property type="entry name" value="TYPE I RESTRICTION ENZYME MJAVIII SPECIFICITY SUBUNIT"/>
    <property type="match status" value="1"/>
</dbReference>
<evidence type="ECO:0000313" key="6">
    <source>
        <dbReference type="Proteomes" id="UP000198960"/>
    </source>
</evidence>
<keyword evidence="6" id="KW-1185">Reference proteome</keyword>
<feature type="domain" description="Type I restriction modification DNA specificity" evidence="4">
    <location>
        <begin position="2"/>
        <end position="74"/>
    </location>
</feature>
<proteinExistence type="inferred from homology"/>
<accession>A0A1H8R1I0</accession>
<organism evidence="5 6">
    <name type="scientific">Trujillonella endophytica</name>
    <dbReference type="NCBI Taxonomy" id="673521"/>
    <lineage>
        <taxon>Bacteria</taxon>
        <taxon>Bacillati</taxon>
        <taxon>Actinomycetota</taxon>
        <taxon>Actinomycetes</taxon>
        <taxon>Geodermatophilales</taxon>
        <taxon>Geodermatophilaceae</taxon>
        <taxon>Trujillonella</taxon>
    </lineage>
</organism>
<evidence type="ECO:0000256" key="1">
    <source>
        <dbReference type="ARBA" id="ARBA00010923"/>
    </source>
</evidence>
<dbReference type="EMBL" id="FOEE01000002">
    <property type="protein sequence ID" value="SEO59998.1"/>
    <property type="molecule type" value="Genomic_DNA"/>
</dbReference>
<dbReference type="InterPro" id="IPR052021">
    <property type="entry name" value="Type-I_RS_S_subunit"/>
</dbReference>
<keyword evidence="2" id="KW-0680">Restriction system</keyword>
<dbReference type="InterPro" id="IPR044946">
    <property type="entry name" value="Restrct_endonuc_typeI_TRD_sf"/>
</dbReference>
<evidence type="ECO:0000256" key="3">
    <source>
        <dbReference type="ARBA" id="ARBA00023125"/>
    </source>
</evidence>
<dbReference type="Proteomes" id="UP000198960">
    <property type="component" value="Unassembled WGS sequence"/>
</dbReference>
<dbReference type="PANTHER" id="PTHR30408">
    <property type="entry name" value="TYPE-1 RESTRICTION ENZYME ECOKI SPECIFICITY PROTEIN"/>
    <property type="match status" value="1"/>
</dbReference>
<sequence>MATNQGFKSLIPEAEVLDAKYLYHWLCSKKAYLQSLGNGATFKEISKTTVARVEIPVPSIEEQRRIATVLDQADVVRARRRQSIGQLDDLPRAIFLEMFGGMTERLRFVAEVGSQEKGSIRTGPFGSQLLHSEFVDEGVAVLGIDNVVTNRFRWHGRRYVTPEKYQKLKRYTVVPGDVLITIMGTCGRCVVVPEDIPTAINTKHICAITVDRAQVLPEFLRGCFLWHPVSRRFLLQRAKGSIMDGLNMGIIKEMPMPVPPLGLQAEFVRRAHVSARAFEVATRSEREIEELFSAIQSHAFAGQL</sequence>
<evidence type="ECO:0000256" key="2">
    <source>
        <dbReference type="ARBA" id="ARBA00022747"/>
    </source>
</evidence>
<dbReference type="Gene3D" id="3.90.220.20">
    <property type="entry name" value="DNA methylase specificity domains"/>
    <property type="match status" value="2"/>
</dbReference>
<comment type="similarity">
    <text evidence="1">Belongs to the type-I restriction system S methylase family.</text>
</comment>
<reference evidence="6" key="1">
    <citation type="submission" date="2016-10" db="EMBL/GenBank/DDBJ databases">
        <authorList>
            <person name="Varghese N."/>
            <person name="Submissions S."/>
        </authorList>
    </citation>
    <scope>NUCLEOTIDE SEQUENCE [LARGE SCALE GENOMIC DNA]</scope>
    <source>
        <strain evidence="6">DSM 45413</strain>
    </source>
</reference>
<keyword evidence="3" id="KW-0238">DNA-binding</keyword>
<dbReference type="AlphaFoldDB" id="A0A1H8R1I0"/>
<name>A0A1H8R1I0_9ACTN</name>